<dbReference type="PROSITE" id="PS51257">
    <property type="entry name" value="PROKAR_LIPOPROTEIN"/>
    <property type="match status" value="1"/>
</dbReference>
<comment type="caution">
    <text evidence="8">The sequence shown here is derived from an EMBL/GenBank/DDBJ whole genome shotgun (WGS) entry which is preliminary data.</text>
</comment>
<feature type="compositionally biased region" description="Polar residues" evidence="4">
    <location>
        <begin position="65"/>
        <end position="83"/>
    </location>
</feature>
<keyword evidence="5" id="KW-1133">Transmembrane helix</keyword>
<reference evidence="8 9" key="1">
    <citation type="submission" date="2024-08" db="EMBL/GenBank/DDBJ databases">
        <authorList>
            <person name="Cucini C."/>
            <person name="Frati F."/>
        </authorList>
    </citation>
    <scope>NUCLEOTIDE SEQUENCE [LARGE SCALE GENOMIC DNA]</scope>
</reference>
<keyword evidence="3" id="KW-0325">Glycoprotein</keyword>
<feature type="region of interest" description="Disordered" evidence="4">
    <location>
        <begin position="59"/>
        <end position="97"/>
    </location>
</feature>
<feature type="chain" id="PRO_5046378962" description="Carboxylesterase type B domain-containing protein" evidence="6">
    <location>
        <begin position="19"/>
        <end position="1073"/>
    </location>
</feature>
<gene>
    <name evidence="8" type="ORF">ODALV1_LOCUS8895</name>
</gene>
<feature type="region of interest" description="Disordered" evidence="4">
    <location>
        <begin position="890"/>
        <end position="917"/>
    </location>
</feature>
<feature type="signal peptide" evidence="6">
    <location>
        <begin position="1"/>
        <end position="18"/>
    </location>
</feature>
<keyword evidence="5" id="KW-0812">Transmembrane</keyword>
<evidence type="ECO:0000313" key="9">
    <source>
        <dbReference type="Proteomes" id="UP001642540"/>
    </source>
</evidence>
<evidence type="ECO:0000313" key="8">
    <source>
        <dbReference type="EMBL" id="CAL8094811.1"/>
    </source>
</evidence>
<feature type="transmembrane region" description="Helical" evidence="5">
    <location>
        <begin position="855"/>
        <end position="879"/>
    </location>
</feature>
<dbReference type="InterPro" id="IPR002018">
    <property type="entry name" value="CarbesteraseB"/>
</dbReference>
<feature type="compositionally biased region" description="Polar residues" evidence="4">
    <location>
        <begin position="891"/>
        <end position="903"/>
    </location>
</feature>
<feature type="region of interest" description="Disordered" evidence="4">
    <location>
        <begin position="1025"/>
        <end position="1073"/>
    </location>
</feature>
<sequence>MKQMLILLSIIAISCQNANENTTSETTLHFLPAPLPLHGVEPGSHVAHHDGEHLPQVLNKEDFGGTSTFLDGFSGPSQPSGGTDPQPPPLPNGPSRSRIIETKYGKVQGLSLTLFPQHQSQQQQQQSQGKSSSNSLKNKIVEVFLSIPYASPPIKSHRFSPTQTPIPWDGVRLATKPGFVCPQMMPDISNETAALKEMPKGYLEYLRHVEPFLRNQSEDCLYLNIFAPIGPEPKVRPVIVYIHGGKFAWGSGNLSDGTVFAAYADVVFVTINYRLGVLGFLNVNPTTKPRVANYGLMDQIAALHWIKENILNFGGDPENITLMGYEAGAACIHFLMSSPAVTPGLFHRSILIAGSSYAPWALVSDPRAAAAALAQSLNCSSPGSSSSVNLSNAGSGSNARSNTTSSHVPLAAPPVSTIPQVTRESSHGKSSSSHAQDPVFECLKNRPFADFAKFSPPKFAVDFGPSIDGVVIKPNFRVVLDSQMGKRDVSKKYDLLFGLSSFEKMLAFSQADLEYGFEQARRDAILRTLIRNSYRFHLSEILATITNEYTDWENSVQHPVTIRNLTVSAVTDCLSLAPVIAVAESSLVNRAFFYVFDHTTKTGLYNYQRVGAGGGEELNYMLGSPLVEAVSGHVLPFVPPPIPSNYTKTEMALSELMITYLSNFAHTGDPNEPLKTSDIIWPISKERNRFKTTKWEPHDRFHQKLLEISANKLRTRNHYRAHQMAIWLRLVPELQRSGAQFASTLHNRMKGGNDPNLYVGNVRSGHEGDDIILSGAGPSIFGVMGYGDEIIEPPDSGIFSRTSGNQSSGLPSPPTTCFSPLASSSSPAVSGRSKNGRANETSPLESSFFSPYSTALSVTIAIGCSLLILNVFIFALVYYQRDKRRAEMMKSVQQQNSDTSISSKYGEPPELLKSNSTTATSLHMSVSQGQLHPLQISQQHSTDSTVSCHSRHGGPHSCVGSPVSETTQKQLALAAQQQQLSLSQRGILLNPSQTHQQHQQHLHQFHHGQGHLTPQMLAVATLPRSNGGIGVTTSSGLPKPPPPPRSFTNFSTLPHSINKSNQNLSSNFDELKV</sequence>
<evidence type="ECO:0000256" key="1">
    <source>
        <dbReference type="ARBA" id="ARBA00005964"/>
    </source>
</evidence>
<comment type="similarity">
    <text evidence="1">Belongs to the type-B carboxylesterase/lipase family.</text>
</comment>
<keyword evidence="2 6" id="KW-0732">Signal</keyword>
<keyword evidence="5" id="KW-0472">Membrane</keyword>
<feature type="compositionally biased region" description="Low complexity" evidence="4">
    <location>
        <begin position="819"/>
        <end position="833"/>
    </location>
</feature>
<dbReference type="PANTHER" id="PTHR43903">
    <property type="entry name" value="NEUROLIGIN"/>
    <property type="match status" value="1"/>
</dbReference>
<dbReference type="Proteomes" id="UP001642540">
    <property type="component" value="Unassembled WGS sequence"/>
</dbReference>
<keyword evidence="9" id="KW-1185">Reference proteome</keyword>
<accession>A0ABP1QDH2</accession>
<dbReference type="SUPFAM" id="SSF53474">
    <property type="entry name" value="alpha/beta-Hydrolases"/>
    <property type="match status" value="1"/>
</dbReference>
<feature type="compositionally biased region" description="Polar residues" evidence="4">
    <location>
        <begin position="836"/>
        <end position="846"/>
    </location>
</feature>
<evidence type="ECO:0000256" key="5">
    <source>
        <dbReference type="SAM" id="Phobius"/>
    </source>
</evidence>
<dbReference type="Pfam" id="PF00135">
    <property type="entry name" value="COesterase"/>
    <property type="match status" value="1"/>
</dbReference>
<feature type="domain" description="Carboxylesterase type B" evidence="7">
    <location>
        <begin position="128"/>
        <end position="727"/>
    </location>
</feature>
<feature type="region of interest" description="Disordered" evidence="4">
    <location>
        <begin position="936"/>
        <end position="964"/>
    </location>
</feature>
<feature type="compositionally biased region" description="Low complexity" evidence="4">
    <location>
        <begin position="379"/>
        <end position="402"/>
    </location>
</feature>
<evidence type="ECO:0000256" key="6">
    <source>
        <dbReference type="SAM" id="SignalP"/>
    </source>
</evidence>
<evidence type="ECO:0000256" key="2">
    <source>
        <dbReference type="ARBA" id="ARBA00022729"/>
    </source>
</evidence>
<dbReference type="InterPro" id="IPR019819">
    <property type="entry name" value="Carboxylesterase_B_CS"/>
</dbReference>
<dbReference type="InterPro" id="IPR029058">
    <property type="entry name" value="AB_hydrolase_fold"/>
</dbReference>
<dbReference type="PROSITE" id="PS00941">
    <property type="entry name" value="CARBOXYLESTERASE_B_2"/>
    <property type="match status" value="1"/>
</dbReference>
<feature type="compositionally biased region" description="Polar residues" evidence="4">
    <location>
        <begin position="936"/>
        <end position="948"/>
    </location>
</feature>
<dbReference type="Gene3D" id="3.40.50.1820">
    <property type="entry name" value="alpha/beta hydrolase"/>
    <property type="match status" value="1"/>
</dbReference>
<proteinExistence type="inferred from homology"/>
<name>A0ABP1QDH2_9HEXA</name>
<protein>
    <recommendedName>
        <fullName evidence="7">Carboxylesterase type B domain-containing protein</fullName>
    </recommendedName>
</protein>
<evidence type="ECO:0000256" key="3">
    <source>
        <dbReference type="ARBA" id="ARBA00023180"/>
    </source>
</evidence>
<feature type="compositionally biased region" description="Polar residues" evidence="4">
    <location>
        <begin position="799"/>
        <end position="818"/>
    </location>
</feature>
<dbReference type="EMBL" id="CAXLJM020000027">
    <property type="protein sequence ID" value="CAL8094811.1"/>
    <property type="molecule type" value="Genomic_DNA"/>
</dbReference>
<feature type="compositionally biased region" description="Polar residues" evidence="4">
    <location>
        <begin position="1046"/>
        <end position="1073"/>
    </location>
</feature>
<evidence type="ECO:0000259" key="7">
    <source>
        <dbReference type="Pfam" id="PF00135"/>
    </source>
</evidence>
<evidence type="ECO:0000256" key="4">
    <source>
        <dbReference type="SAM" id="MobiDB-lite"/>
    </source>
</evidence>
<dbReference type="InterPro" id="IPR051093">
    <property type="entry name" value="Neuroligin/BSAL"/>
</dbReference>
<feature type="region of interest" description="Disordered" evidence="4">
    <location>
        <begin position="795"/>
        <end position="846"/>
    </location>
</feature>
<organism evidence="8 9">
    <name type="scientific">Orchesella dallaii</name>
    <dbReference type="NCBI Taxonomy" id="48710"/>
    <lineage>
        <taxon>Eukaryota</taxon>
        <taxon>Metazoa</taxon>
        <taxon>Ecdysozoa</taxon>
        <taxon>Arthropoda</taxon>
        <taxon>Hexapoda</taxon>
        <taxon>Collembola</taxon>
        <taxon>Entomobryomorpha</taxon>
        <taxon>Entomobryoidea</taxon>
        <taxon>Orchesellidae</taxon>
        <taxon>Orchesellinae</taxon>
        <taxon>Orchesella</taxon>
    </lineage>
</organism>
<feature type="region of interest" description="Disordered" evidence="4">
    <location>
        <begin position="379"/>
        <end position="436"/>
    </location>
</feature>